<dbReference type="GO" id="GO:0022857">
    <property type="term" value="F:transmembrane transporter activity"/>
    <property type="evidence" value="ECO:0007669"/>
    <property type="project" value="InterPro"/>
</dbReference>
<dbReference type="AlphaFoldDB" id="A0A381A1F8"/>
<feature type="transmembrane region" description="Helical" evidence="4">
    <location>
        <begin position="20"/>
        <end position="43"/>
    </location>
</feature>
<feature type="transmembrane region" description="Helical" evidence="4">
    <location>
        <begin position="80"/>
        <end position="97"/>
    </location>
</feature>
<dbReference type="Pfam" id="PF07690">
    <property type="entry name" value="MFS_1"/>
    <property type="match status" value="1"/>
</dbReference>
<feature type="transmembrane region" description="Helical" evidence="4">
    <location>
        <begin position="167"/>
        <end position="188"/>
    </location>
</feature>
<keyword evidence="1 4" id="KW-0812">Transmembrane</keyword>
<organism evidence="5 6">
    <name type="scientific">Bordetella pertussis</name>
    <dbReference type="NCBI Taxonomy" id="520"/>
    <lineage>
        <taxon>Bacteria</taxon>
        <taxon>Pseudomonadati</taxon>
        <taxon>Pseudomonadota</taxon>
        <taxon>Betaproteobacteria</taxon>
        <taxon>Burkholderiales</taxon>
        <taxon>Alcaligenaceae</taxon>
        <taxon>Bordetella</taxon>
    </lineage>
</organism>
<dbReference type="InterPro" id="IPR036259">
    <property type="entry name" value="MFS_trans_sf"/>
</dbReference>
<evidence type="ECO:0000256" key="2">
    <source>
        <dbReference type="ARBA" id="ARBA00022989"/>
    </source>
</evidence>
<evidence type="ECO:0000256" key="4">
    <source>
        <dbReference type="SAM" id="Phobius"/>
    </source>
</evidence>
<feature type="transmembrane region" description="Helical" evidence="4">
    <location>
        <begin position="216"/>
        <end position="241"/>
    </location>
</feature>
<feature type="transmembrane region" description="Helical" evidence="4">
    <location>
        <begin position="49"/>
        <end position="68"/>
    </location>
</feature>
<dbReference type="Gene3D" id="1.20.1250.20">
    <property type="entry name" value="MFS general substrate transporter like domains"/>
    <property type="match status" value="1"/>
</dbReference>
<protein>
    <submittedName>
        <fullName evidence="5">Major Facilitator Superfamily</fullName>
    </submittedName>
</protein>
<feature type="transmembrane region" description="Helical" evidence="4">
    <location>
        <begin position="247"/>
        <end position="267"/>
    </location>
</feature>
<gene>
    <name evidence="5" type="ORF">NCTC10911_01350</name>
</gene>
<dbReference type="SUPFAM" id="SSF103473">
    <property type="entry name" value="MFS general substrate transporter"/>
    <property type="match status" value="1"/>
</dbReference>
<feature type="transmembrane region" description="Helical" evidence="4">
    <location>
        <begin position="279"/>
        <end position="299"/>
    </location>
</feature>
<dbReference type="PANTHER" id="PTHR23534">
    <property type="entry name" value="MFS PERMEASE"/>
    <property type="match status" value="1"/>
</dbReference>
<evidence type="ECO:0000313" key="5">
    <source>
        <dbReference type="EMBL" id="SUV64328.1"/>
    </source>
</evidence>
<feature type="transmembrane region" description="Helical" evidence="4">
    <location>
        <begin position="140"/>
        <end position="161"/>
    </location>
</feature>
<keyword evidence="2 4" id="KW-1133">Transmembrane helix</keyword>
<evidence type="ECO:0000256" key="3">
    <source>
        <dbReference type="ARBA" id="ARBA00023136"/>
    </source>
</evidence>
<name>A0A381A1F8_BORPT</name>
<sequence length="427" mass="43822">MTTTAESPNIRRNTRLLSCAQALGGASPAIVISMGGLVGQMLAGDPGLATLPVSLYNLGLAAGILPAAAMMRRRGRRGGYQLGALLGLLGGLLAAWGIWSGRFALFCTGTALAGLYGAYVQSYRHAVTDGVRPEHRPRAISAIMSAGLVAAVLGTNAAIWTRNLWPAAPFAGSFVSQAALALLALGVVSRLRAVPVGLAAAQAGRPLARIARTPRFIIAAAAGVVSFGLMSLVMTAAPLAMVDCGHSVAAAALGIQWHVLAMYAPSFVTGRLIERFGKLPVTALGLALMLAAAGVSLTGLSVPHFWAVLVLLGVGWNLGFIGATSHAGRLLRAARTPARPGAQRPAGIRLRGRRLVLVRPAAGPWRLVHGQSDGPARRRPAASGLARTQGARLIRRAVAAPGACHRCGKGACPRCGRGALYLSSGGD</sequence>
<accession>A0A381A1F8</accession>
<dbReference type="Proteomes" id="UP000255014">
    <property type="component" value="Unassembled WGS sequence"/>
</dbReference>
<dbReference type="InterPro" id="IPR011701">
    <property type="entry name" value="MFS"/>
</dbReference>
<proteinExistence type="predicted"/>
<dbReference type="EMBL" id="UFTT01000002">
    <property type="protein sequence ID" value="SUV64328.1"/>
    <property type="molecule type" value="Genomic_DNA"/>
</dbReference>
<reference evidence="5 6" key="1">
    <citation type="submission" date="2018-06" db="EMBL/GenBank/DDBJ databases">
        <authorList>
            <consortium name="Pathogen Informatics"/>
            <person name="Doyle S."/>
        </authorList>
    </citation>
    <scope>NUCLEOTIDE SEQUENCE [LARGE SCALE GENOMIC DNA]</scope>
    <source>
        <strain evidence="5 6">NCTC10911</strain>
    </source>
</reference>
<dbReference type="PANTHER" id="PTHR23534:SF1">
    <property type="entry name" value="MAJOR FACILITATOR SUPERFAMILY PROTEIN"/>
    <property type="match status" value="1"/>
</dbReference>
<evidence type="ECO:0000313" key="6">
    <source>
        <dbReference type="Proteomes" id="UP000255014"/>
    </source>
</evidence>
<keyword evidence="3 4" id="KW-0472">Membrane</keyword>
<feature type="transmembrane region" description="Helical" evidence="4">
    <location>
        <begin position="305"/>
        <end position="325"/>
    </location>
</feature>
<evidence type="ECO:0000256" key="1">
    <source>
        <dbReference type="ARBA" id="ARBA00022692"/>
    </source>
</evidence>
<feature type="transmembrane region" description="Helical" evidence="4">
    <location>
        <begin position="103"/>
        <end position="120"/>
    </location>
</feature>